<evidence type="ECO:0000313" key="4">
    <source>
        <dbReference type="Proteomes" id="UP000177870"/>
    </source>
</evidence>
<dbReference type="KEGG" id="mpro:BJP34_21535"/>
<dbReference type="AlphaFoldDB" id="A0A1D8TW39"/>
<keyword evidence="1" id="KW-0067">ATP-binding</keyword>
<dbReference type="PROSITE" id="PS50975">
    <property type="entry name" value="ATP_GRASP"/>
    <property type="match status" value="1"/>
</dbReference>
<evidence type="ECO:0000259" key="2">
    <source>
        <dbReference type="PROSITE" id="PS50975"/>
    </source>
</evidence>
<dbReference type="GO" id="GO:0046872">
    <property type="term" value="F:metal ion binding"/>
    <property type="evidence" value="ECO:0007669"/>
    <property type="project" value="InterPro"/>
</dbReference>
<name>A0A1D8TW39_9CYAN</name>
<dbReference type="OrthoDB" id="20966at2"/>
<accession>A0A1D8TW39</accession>
<feature type="domain" description="ATP-grasp" evidence="2">
    <location>
        <begin position="181"/>
        <end position="383"/>
    </location>
</feature>
<dbReference type="Proteomes" id="UP000177870">
    <property type="component" value="Chromosome"/>
</dbReference>
<dbReference type="Gene3D" id="3.30.470.20">
    <property type="entry name" value="ATP-grasp fold, B domain"/>
    <property type="match status" value="1"/>
</dbReference>
<keyword evidence="1" id="KW-0547">Nucleotide-binding</keyword>
<reference evidence="4" key="1">
    <citation type="submission" date="2016-10" db="EMBL/GenBank/DDBJ databases">
        <title>Comparative genomics uncovers the prolific and rare metabolic potential of the cyanobacterial genus Moorea.</title>
        <authorList>
            <person name="Leao T."/>
            <person name="Castelao G."/>
            <person name="Korobeynikov A."/>
            <person name="Monroe E.A."/>
            <person name="Podell S."/>
            <person name="Glukhov E."/>
            <person name="Allen E."/>
            <person name="Gerwick W.H."/>
            <person name="Gerwick L."/>
        </authorList>
    </citation>
    <scope>NUCLEOTIDE SEQUENCE [LARGE SCALE GENOMIC DNA]</scope>
    <source>
        <strain evidence="4">PAL-8-15-08-1</strain>
    </source>
</reference>
<dbReference type="InterPro" id="IPR011761">
    <property type="entry name" value="ATP-grasp"/>
</dbReference>
<evidence type="ECO:0000256" key="1">
    <source>
        <dbReference type="PROSITE-ProRule" id="PRU00409"/>
    </source>
</evidence>
<dbReference type="STRING" id="1458985.BJP34_21535"/>
<proteinExistence type="predicted"/>
<dbReference type="EMBL" id="CP017599">
    <property type="protein sequence ID" value="AOX01676.1"/>
    <property type="molecule type" value="Genomic_DNA"/>
</dbReference>
<sequence>MDVAVASKRLISNHTHQEDELNSSVNSNAIAKSSSILDLISSNSDQVRVFAFDIRSQPHFQGKNTLEPWASRALAVAGSDDVVMIPGNLDAEYYDWLKNLGLGPQKVFAFNRENEPALLSELIMQKADEVRAFLASIGKPLVFVPYYSADVDKEAASTIDAVFFGCDQSITLKYFDKSTFKSLCQSLGIPTVPGTILSKSSDSEDFETELRQEILGWLKDYETLLIRGAQGSVGSSLYKVNSSNLETHIPKMLASTESCFLIEPFLKVITSPNDQWMIGSNGEIAHLGITCQLFHGLKHIGNVKGKPYSSRIEGLIRDYSFKIAQQMRDDGYLGILGIDYIVTDQGIFPIENNARLNGSSFAFFILDKLFGSSDYDGCWKVLRLKIEPCSFSTLREKIGSLIYQGNSTQNFVFPYEFDTLQTQGDVTLLIVAEDLHHLEYVEKELLSKLEIAALN</sequence>
<dbReference type="RefSeq" id="WP_070394111.1">
    <property type="nucleotide sequence ID" value="NZ_CP017599.1"/>
</dbReference>
<protein>
    <recommendedName>
        <fullName evidence="2">ATP-grasp domain-containing protein</fullName>
    </recommendedName>
</protein>
<dbReference type="SUPFAM" id="SSF56059">
    <property type="entry name" value="Glutathione synthetase ATP-binding domain-like"/>
    <property type="match status" value="1"/>
</dbReference>
<organism evidence="3 4">
    <name type="scientific">Moorena producens PAL-8-15-08-1</name>
    <dbReference type="NCBI Taxonomy" id="1458985"/>
    <lineage>
        <taxon>Bacteria</taxon>
        <taxon>Bacillati</taxon>
        <taxon>Cyanobacteriota</taxon>
        <taxon>Cyanophyceae</taxon>
        <taxon>Coleofasciculales</taxon>
        <taxon>Coleofasciculaceae</taxon>
        <taxon>Moorena</taxon>
    </lineage>
</organism>
<dbReference type="GO" id="GO:0005524">
    <property type="term" value="F:ATP binding"/>
    <property type="evidence" value="ECO:0007669"/>
    <property type="project" value="UniProtKB-UniRule"/>
</dbReference>
<gene>
    <name evidence="3" type="ORF">BJP34_21535</name>
</gene>
<evidence type="ECO:0000313" key="3">
    <source>
        <dbReference type="EMBL" id="AOX01676.1"/>
    </source>
</evidence>